<dbReference type="Gene3D" id="2.40.30.170">
    <property type="match status" value="1"/>
</dbReference>
<dbReference type="GO" id="GO:0016020">
    <property type="term" value="C:membrane"/>
    <property type="evidence" value="ECO:0007669"/>
    <property type="project" value="InterPro"/>
</dbReference>
<evidence type="ECO:0000313" key="7">
    <source>
        <dbReference type="EMBL" id="RXE58539.1"/>
    </source>
</evidence>
<dbReference type="NCBIfam" id="TIGR01730">
    <property type="entry name" value="RND_mfp"/>
    <property type="match status" value="1"/>
</dbReference>
<dbReference type="Gene3D" id="6.20.50.140">
    <property type="match status" value="1"/>
</dbReference>
<dbReference type="AlphaFoldDB" id="A0A4V1K1Z8"/>
<evidence type="ECO:0000256" key="3">
    <source>
        <dbReference type="ARBA" id="ARBA00023054"/>
    </source>
</evidence>
<dbReference type="Pfam" id="PF25990">
    <property type="entry name" value="Beta-barrel_YknX"/>
    <property type="match status" value="1"/>
</dbReference>
<comment type="subcellular location">
    <subcellularLocation>
        <location evidence="1">Cell envelope</location>
    </subcellularLocation>
</comment>
<proteinExistence type="inferred from homology"/>
<reference evidence="8" key="1">
    <citation type="submission" date="2018-11" db="EMBL/GenBank/DDBJ databases">
        <title>Genome sequencing of a novel mesophilic and cellulolytic organism within the genus Hungateiclostridium.</title>
        <authorList>
            <person name="Rettenmaier R."/>
            <person name="Liebl W."/>
            <person name="Zverlov V."/>
        </authorList>
    </citation>
    <scope>NUCLEOTIDE SEQUENCE [LARGE SCALE GENOMIC DNA]</scope>
    <source>
        <strain evidence="8">N2K1</strain>
    </source>
</reference>
<dbReference type="InterPro" id="IPR058636">
    <property type="entry name" value="Beta-barrel_YknX"/>
</dbReference>
<keyword evidence="3 4" id="KW-0175">Coiled coil</keyword>
<dbReference type="OrthoDB" id="9777308at2"/>
<sequence length="421" mass="45931">MKKVVTIIIVLAVLGGLVGLSYLISGNAQKVFSSGTTYSVKTVEIGRDDISSSVSASGKVEESDSFDIYVDNSAKVKKLLVEKYQKVTKGQQLMELDIENMETELEKLKINKKVQELSKISPTVDAEIKRAESAVKSAEQALNDCEKKFEDSKKLFEAQAISKSELDMAESAVKDAKTALENAKVSYDAAVESKDVNKRVNEENLNATKLSISDLEKRINKTKESMICPFDGVISEINIQEGAYTSNVQPAFRIVNLDKLKVKAMVSEYNIKDVKVGQSVRITGDAIDEDIEIFGVVETISPVAKSNISSTGEEVVIEVGISIDNTAANLKAGLSVDCEILTVEKKDIIVVPMGVLKTDKNGNEYVLLVDKEKGVLVQQNIKIGIISDMNAEVLEGLKEGDIVVDDPQSFHKDGSKVKIIE</sequence>
<dbReference type="Pfam" id="PF25967">
    <property type="entry name" value="RND-MFP_C"/>
    <property type="match status" value="1"/>
</dbReference>
<gene>
    <name evidence="7" type="ORF">EFD62_11635</name>
</gene>
<evidence type="ECO:0000256" key="4">
    <source>
        <dbReference type="SAM" id="Coils"/>
    </source>
</evidence>
<dbReference type="InterPro" id="IPR058627">
    <property type="entry name" value="MdtA-like_C"/>
</dbReference>
<dbReference type="PANTHER" id="PTHR32347:SF14">
    <property type="entry name" value="EFFLUX SYSTEM COMPONENT YKNX-RELATED"/>
    <property type="match status" value="1"/>
</dbReference>
<accession>A0A4V1K1Z8</accession>
<dbReference type="GO" id="GO:0030313">
    <property type="term" value="C:cell envelope"/>
    <property type="evidence" value="ECO:0007669"/>
    <property type="project" value="UniProtKB-SubCell"/>
</dbReference>
<dbReference type="Gene3D" id="2.40.50.100">
    <property type="match status" value="1"/>
</dbReference>
<dbReference type="InterPro" id="IPR050465">
    <property type="entry name" value="UPF0194_transport"/>
</dbReference>
<dbReference type="Gene3D" id="1.10.287.470">
    <property type="entry name" value="Helix hairpin bin"/>
    <property type="match status" value="1"/>
</dbReference>
<dbReference type="Proteomes" id="UP000289166">
    <property type="component" value="Unassembled WGS sequence"/>
</dbReference>
<comment type="similarity">
    <text evidence="2">Belongs to the membrane fusion protein (MFP) (TC 8.A.1) family.</text>
</comment>
<dbReference type="GO" id="GO:0022857">
    <property type="term" value="F:transmembrane transporter activity"/>
    <property type="evidence" value="ECO:0007669"/>
    <property type="project" value="InterPro"/>
</dbReference>
<feature type="domain" description="YknX-like beta-barrel" evidence="6">
    <location>
        <begin position="260"/>
        <end position="340"/>
    </location>
</feature>
<organism evidence="7 8">
    <name type="scientific">Acetivibrio mesophilus</name>
    <dbReference type="NCBI Taxonomy" id="2487273"/>
    <lineage>
        <taxon>Bacteria</taxon>
        <taxon>Bacillati</taxon>
        <taxon>Bacillota</taxon>
        <taxon>Clostridia</taxon>
        <taxon>Eubacteriales</taxon>
        <taxon>Oscillospiraceae</taxon>
        <taxon>Acetivibrio</taxon>
    </lineage>
</organism>
<evidence type="ECO:0000256" key="1">
    <source>
        <dbReference type="ARBA" id="ARBA00004196"/>
    </source>
</evidence>
<feature type="coiled-coil region" evidence="4">
    <location>
        <begin position="91"/>
        <end position="225"/>
    </location>
</feature>
<feature type="domain" description="Multidrug resistance protein MdtA-like C-terminal permuted SH3" evidence="5">
    <location>
        <begin position="348"/>
        <end position="404"/>
    </location>
</feature>
<dbReference type="RefSeq" id="WP_069194816.1">
    <property type="nucleotide sequence ID" value="NZ_RLII01000016.1"/>
</dbReference>
<keyword evidence="8" id="KW-1185">Reference proteome</keyword>
<evidence type="ECO:0000259" key="5">
    <source>
        <dbReference type="Pfam" id="PF25967"/>
    </source>
</evidence>
<comment type="caution">
    <text evidence="7">The sequence shown here is derived from an EMBL/GenBank/DDBJ whole genome shotgun (WGS) entry which is preliminary data.</text>
</comment>
<evidence type="ECO:0000256" key="2">
    <source>
        <dbReference type="ARBA" id="ARBA00009477"/>
    </source>
</evidence>
<dbReference type="EMBL" id="RLII01000016">
    <property type="protein sequence ID" value="RXE58539.1"/>
    <property type="molecule type" value="Genomic_DNA"/>
</dbReference>
<name>A0A4V1K1Z8_9FIRM</name>
<protein>
    <submittedName>
        <fullName evidence="7">Efflux RND transporter periplasmic adaptor subunit</fullName>
    </submittedName>
</protein>
<dbReference type="InterPro" id="IPR006143">
    <property type="entry name" value="RND_pump_MFP"/>
</dbReference>
<evidence type="ECO:0000313" key="8">
    <source>
        <dbReference type="Proteomes" id="UP000289166"/>
    </source>
</evidence>
<dbReference type="PANTHER" id="PTHR32347">
    <property type="entry name" value="EFFLUX SYSTEM COMPONENT YKNX-RELATED"/>
    <property type="match status" value="1"/>
</dbReference>
<evidence type="ECO:0000259" key="6">
    <source>
        <dbReference type="Pfam" id="PF25990"/>
    </source>
</evidence>